<dbReference type="Proteomes" id="UP000019373">
    <property type="component" value="Unassembled WGS sequence"/>
</dbReference>
<evidence type="ECO:0000256" key="1">
    <source>
        <dbReference type="ARBA" id="ARBA00004141"/>
    </source>
</evidence>
<keyword evidence="2" id="KW-0813">Transport</keyword>
<evidence type="ECO:0000256" key="5">
    <source>
        <dbReference type="ARBA" id="ARBA00023136"/>
    </source>
</evidence>
<keyword evidence="4 7" id="KW-1133">Transmembrane helix</keyword>
<feature type="transmembrane region" description="Helical" evidence="7">
    <location>
        <begin position="16"/>
        <end position="35"/>
    </location>
</feature>
<dbReference type="GO" id="GO:0016020">
    <property type="term" value="C:membrane"/>
    <property type="evidence" value="ECO:0007669"/>
    <property type="project" value="UniProtKB-SubCell"/>
</dbReference>
<feature type="compositionally biased region" description="Basic and acidic residues" evidence="6">
    <location>
        <begin position="120"/>
        <end position="139"/>
    </location>
</feature>
<dbReference type="OrthoDB" id="4476201at2759"/>
<dbReference type="AlphaFoldDB" id="U1FVU8"/>
<evidence type="ECO:0000256" key="4">
    <source>
        <dbReference type="ARBA" id="ARBA00022989"/>
    </source>
</evidence>
<keyword evidence="5 7" id="KW-0472">Membrane</keyword>
<name>U1FVU8_ENDPU</name>
<reference evidence="9" key="1">
    <citation type="journal article" date="2014" name="BMC Genomics">
        <title>Genome characteristics reveal the impact of lichenization on lichen-forming fungus Endocarpon pusillum Hedwig (Verrucariales, Ascomycota).</title>
        <authorList>
            <person name="Wang Y.-Y."/>
            <person name="Liu B."/>
            <person name="Zhang X.-Y."/>
            <person name="Zhou Q.-M."/>
            <person name="Zhang T."/>
            <person name="Li H."/>
            <person name="Yu Y.-F."/>
            <person name="Zhang X.-L."/>
            <person name="Hao X.-Y."/>
            <person name="Wang M."/>
            <person name="Wang L."/>
            <person name="Wei J.-C."/>
        </authorList>
    </citation>
    <scope>NUCLEOTIDE SEQUENCE [LARGE SCALE GENOMIC DNA]</scope>
    <source>
        <strain evidence="9">Z07020 / HMAS-L-300199</strain>
    </source>
</reference>
<dbReference type="GO" id="GO:0022857">
    <property type="term" value="F:transmembrane transporter activity"/>
    <property type="evidence" value="ECO:0007669"/>
    <property type="project" value="UniProtKB-ARBA"/>
</dbReference>
<dbReference type="GeneID" id="19243047"/>
<keyword evidence="3 7" id="KW-0812">Transmembrane</keyword>
<dbReference type="RefSeq" id="XP_007805421.1">
    <property type="nucleotide sequence ID" value="XM_007807230.1"/>
</dbReference>
<protein>
    <submittedName>
        <fullName evidence="8">Uncharacterized protein</fullName>
    </submittedName>
</protein>
<dbReference type="HOGENOM" id="CLU_1845091_0_0_1"/>
<evidence type="ECO:0000313" key="9">
    <source>
        <dbReference type="Proteomes" id="UP000019373"/>
    </source>
</evidence>
<gene>
    <name evidence="8" type="ORF">EPUS_08196</name>
</gene>
<proteinExistence type="predicted"/>
<dbReference type="PANTHER" id="PTHR45649">
    <property type="entry name" value="AMINO-ACID PERMEASE BAT1"/>
    <property type="match status" value="1"/>
</dbReference>
<feature type="transmembrane region" description="Helical" evidence="7">
    <location>
        <begin position="47"/>
        <end position="66"/>
    </location>
</feature>
<comment type="subcellular location">
    <subcellularLocation>
        <location evidence="1">Membrane</location>
        <topology evidence="1">Multi-pass membrane protein</topology>
    </subcellularLocation>
</comment>
<evidence type="ECO:0000256" key="2">
    <source>
        <dbReference type="ARBA" id="ARBA00022448"/>
    </source>
</evidence>
<keyword evidence="9" id="KW-1185">Reference proteome</keyword>
<evidence type="ECO:0000256" key="6">
    <source>
        <dbReference type="SAM" id="MobiDB-lite"/>
    </source>
</evidence>
<dbReference type="EMBL" id="KE721482">
    <property type="protein sequence ID" value="ERF68962.1"/>
    <property type="molecule type" value="Genomic_DNA"/>
</dbReference>
<dbReference type="PANTHER" id="PTHR45649:SF14">
    <property type="entry name" value="GABA PERMEASE"/>
    <property type="match status" value="1"/>
</dbReference>
<sequence length="139" mass="14895">MLPESRAFRLPGPLGWLLNLLGIAYTLVTTVLFVFPPGLPVNGSNMNYCVVVFAIIVGVSLVQWWVDGRENYKGPRVEEGVLARVKVVGVGVGVGDGEEEDRLASRQSLVGRMVGNGDQEETRGGKEAVKDKIASGKGI</sequence>
<evidence type="ECO:0000256" key="3">
    <source>
        <dbReference type="ARBA" id="ARBA00022692"/>
    </source>
</evidence>
<organism evidence="8 9">
    <name type="scientific">Endocarpon pusillum (strain Z07020 / HMAS-L-300199)</name>
    <name type="common">Lichen-forming fungus</name>
    <dbReference type="NCBI Taxonomy" id="1263415"/>
    <lineage>
        <taxon>Eukaryota</taxon>
        <taxon>Fungi</taxon>
        <taxon>Dikarya</taxon>
        <taxon>Ascomycota</taxon>
        <taxon>Pezizomycotina</taxon>
        <taxon>Eurotiomycetes</taxon>
        <taxon>Chaetothyriomycetidae</taxon>
        <taxon>Verrucariales</taxon>
        <taxon>Verrucariaceae</taxon>
        <taxon>Endocarpon</taxon>
    </lineage>
</organism>
<accession>U1FVU8</accession>
<evidence type="ECO:0000313" key="8">
    <source>
        <dbReference type="EMBL" id="ERF68962.1"/>
    </source>
</evidence>
<dbReference type="eggNOG" id="KOG1289">
    <property type="taxonomic scope" value="Eukaryota"/>
</dbReference>
<evidence type="ECO:0000256" key="7">
    <source>
        <dbReference type="SAM" id="Phobius"/>
    </source>
</evidence>
<feature type="region of interest" description="Disordered" evidence="6">
    <location>
        <begin position="115"/>
        <end position="139"/>
    </location>
</feature>